<evidence type="ECO:0000256" key="7">
    <source>
        <dbReference type="ARBA" id="ARBA00022786"/>
    </source>
</evidence>
<feature type="compositionally biased region" description="Polar residues" evidence="10">
    <location>
        <begin position="224"/>
        <end position="242"/>
    </location>
</feature>
<evidence type="ECO:0000256" key="4">
    <source>
        <dbReference type="ARBA" id="ARBA00022723"/>
    </source>
</evidence>
<keyword evidence="3" id="KW-0808">Transferase</keyword>
<evidence type="ECO:0000256" key="10">
    <source>
        <dbReference type="SAM" id="MobiDB-lite"/>
    </source>
</evidence>
<reference evidence="14 15" key="1">
    <citation type="submission" date="2024-01" db="EMBL/GenBank/DDBJ databases">
        <title>A draft genome for the cacao thread blight pathogen Marasmiellus scandens.</title>
        <authorList>
            <person name="Baruah I.K."/>
            <person name="Leung J."/>
            <person name="Bukari Y."/>
            <person name="Amoako-Attah I."/>
            <person name="Meinhardt L.W."/>
            <person name="Bailey B.A."/>
            <person name="Cohen S.P."/>
        </authorList>
    </citation>
    <scope>NUCLEOTIDE SEQUENCE [LARGE SCALE GENOMIC DNA]</scope>
    <source>
        <strain evidence="14 15">GH-19</strain>
    </source>
</reference>
<dbReference type="InterPro" id="IPR027370">
    <property type="entry name" value="Znf-RING_euk"/>
</dbReference>
<dbReference type="SUPFAM" id="SSF57850">
    <property type="entry name" value="RING/U-box"/>
    <property type="match status" value="2"/>
</dbReference>
<comment type="catalytic activity">
    <reaction evidence="1">
        <text>[E2 ubiquitin-conjugating enzyme]-S-ubiquitinyl-L-cysteine + [acceptor protein]-L-lysine = [E2 ubiquitin-conjugating enzyme]-L-cysteine + [acceptor protein]-N(6)-ubiquitinyl-L-lysine.</text>
        <dbReference type="EC" id="2.3.2.31"/>
    </reaction>
</comment>
<dbReference type="CDD" id="cd20335">
    <property type="entry name" value="BRcat_RBR"/>
    <property type="match status" value="1"/>
</dbReference>
<dbReference type="InterPro" id="IPR013083">
    <property type="entry name" value="Znf_RING/FYVE/PHD"/>
</dbReference>
<gene>
    <name evidence="14" type="ORF">VKT23_003588</name>
</gene>
<dbReference type="EMBL" id="JBANRG010000003">
    <property type="protein sequence ID" value="KAK7469097.1"/>
    <property type="molecule type" value="Genomic_DNA"/>
</dbReference>
<dbReference type="SMART" id="SM00184">
    <property type="entry name" value="RING"/>
    <property type="match status" value="1"/>
</dbReference>
<dbReference type="InterPro" id="IPR001841">
    <property type="entry name" value="Znf_RING"/>
</dbReference>
<comment type="caution">
    <text evidence="14">The sequence shown here is derived from an EMBL/GenBank/DDBJ whole genome shotgun (WGS) entry which is preliminary data.</text>
</comment>
<dbReference type="Gene3D" id="1.20.120.1750">
    <property type="match status" value="1"/>
</dbReference>
<dbReference type="PROSITE" id="PS00028">
    <property type="entry name" value="ZINC_FINGER_C2H2_1"/>
    <property type="match status" value="1"/>
</dbReference>
<evidence type="ECO:0000313" key="15">
    <source>
        <dbReference type="Proteomes" id="UP001498398"/>
    </source>
</evidence>
<feature type="region of interest" description="Disordered" evidence="10">
    <location>
        <begin position="123"/>
        <end position="244"/>
    </location>
</feature>
<feature type="region of interest" description="Disordered" evidence="10">
    <location>
        <begin position="305"/>
        <end position="339"/>
    </location>
</feature>
<feature type="domain" description="C3H1-type" evidence="12">
    <location>
        <begin position="343"/>
        <end position="370"/>
    </location>
</feature>
<name>A0ABR1K443_9AGAR</name>
<accession>A0ABR1K443</accession>
<dbReference type="SMART" id="SM00647">
    <property type="entry name" value="IBR"/>
    <property type="match status" value="2"/>
</dbReference>
<dbReference type="InterPro" id="IPR013087">
    <property type="entry name" value="Znf_C2H2_type"/>
</dbReference>
<dbReference type="PROSITE" id="PS50103">
    <property type="entry name" value="ZF_C3H1"/>
    <property type="match status" value="1"/>
</dbReference>
<dbReference type="Pfam" id="PF22191">
    <property type="entry name" value="IBR_1"/>
    <property type="match status" value="1"/>
</dbReference>
<evidence type="ECO:0000259" key="13">
    <source>
        <dbReference type="PROSITE" id="PS51873"/>
    </source>
</evidence>
<evidence type="ECO:0000256" key="8">
    <source>
        <dbReference type="ARBA" id="ARBA00022833"/>
    </source>
</evidence>
<dbReference type="PROSITE" id="PS50089">
    <property type="entry name" value="ZF_RING_2"/>
    <property type="match status" value="1"/>
</dbReference>
<dbReference type="PROSITE" id="PS00518">
    <property type="entry name" value="ZF_RING_1"/>
    <property type="match status" value="1"/>
</dbReference>
<organism evidence="14 15">
    <name type="scientific">Marasmiellus scandens</name>
    <dbReference type="NCBI Taxonomy" id="2682957"/>
    <lineage>
        <taxon>Eukaryota</taxon>
        <taxon>Fungi</taxon>
        <taxon>Dikarya</taxon>
        <taxon>Basidiomycota</taxon>
        <taxon>Agaricomycotina</taxon>
        <taxon>Agaricomycetes</taxon>
        <taxon>Agaricomycetidae</taxon>
        <taxon>Agaricales</taxon>
        <taxon>Marasmiineae</taxon>
        <taxon>Omphalotaceae</taxon>
        <taxon>Marasmiellus</taxon>
    </lineage>
</organism>
<dbReference type="Pfam" id="PF01485">
    <property type="entry name" value="IBR"/>
    <property type="match status" value="1"/>
</dbReference>
<feature type="zinc finger region" description="C3H1-type" evidence="9">
    <location>
        <begin position="343"/>
        <end position="370"/>
    </location>
</feature>
<keyword evidence="5" id="KW-0677">Repeat</keyword>
<sequence>MSRRNSRNCNKADVQHVKPLASNDLPPLNHQQASKQEAQLDSLLDKLREELGIPAGKKSLKALGKLPENPSTYGRIDCDIISESTELVGTIPSPSTNSMAVVGSCSGPGIYFNRFGTPHAVPWSPSSIPSSTSSIPQSRPQRNPQQNAVRPKTVTQGKRRTLRDISGAGSVASSSSCSVRDDLPKAVETVTVTDVSNPRPGSETPVRNSPRPSNEKHNICRKTSVGTGMQSPSGVSISQSEKSAIAPETRLKSPLQSSGNIPSVNLNRPSILSNKHSDLSYDLNTNQWEKAWGCRTDAQQWFEDSSSSESSMFSTRSSRSSKTSVASDEPGPLPTVTKYPPPPRYPEVCIRWLQDRCDRGHTCLYVHNDLEYEKPPASMSTTKPPAISYMFTIRDHIKIRCGPGFDIQEVVTGFESPWLHISKLPHELKWDQVSQYLVQRGCPAQEVIMVGHTAKVRFASHIDARNANASLNGSVHWGVTLTTRIALNNSSGRDIALQDTDVRLRWQAPGLVAYAGYRDFQQASKAMEIANTEYRTNFVSAHLHRGLPAVDRFTVRFQNLPIDTKKEDMEKYATPSDVVWDDAKYLSVDSAVSGIKRLLGYSGIPFLTFEVLPPPYREGLVSAWVQFATPALARDAVVNLHNRKPKCTGRALLVAQHLQSLEYAVPLDEFEKIASDVFNLRHSLVDKPLLTITTVKTPNSMRVRLSATDIKELGQLKADFERIRGGEPLQKDREIIWDPFFGSENGRRYLREVELKYPGVIIKEDIRRRRLVLFGPLGRRFAVRMLLLRRYDQLCDMEQRISLPKNILGVFINFELPSLRRTIGEGIVRLDLRQSEVIVRGTKKDLMVVRQAVSRASRRQSGYRVGSIASCPVCFSNADAPVSLKCGHTYCRACLINYLTSATENRFFPLTCLGKDATCGERIPLSVPREILPISDFDNLVDAAFQAYIHTKLKEFHYCPTPDCMQVYRSAPKGTVIQCPSCLLRICPECHVEYHDGFDCPERNVDQGFKQWVDTHDVKNCPGCNIPIERAEGCNHVTCTQCQSHICWVCMQLFPKGEGIYTHMRVAHGGIGLGPEDFIWEPFMQ</sequence>
<evidence type="ECO:0000256" key="1">
    <source>
        <dbReference type="ARBA" id="ARBA00001798"/>
    </source>
</evidence>
<evidence type="ECO:0000256" key="2">
    <source>
        <dbReference type="ARBA" id="ARBA00012251"/>
    </source>
</evidence>
<evidence type="ECO:0000313" key="14">
    <source>
        <dbReference type="EMBL" id="KAK7469097.1"/>
    </source>
</evidence>
<dbReference type="Pfam" id="PF13445">
    <property type="entry name" value="zf-RING_UBOX"/>
    <property type="match status" value="1"/>
</dbReference>
<evidence type="ECO:0000256" key="6">
    <source>
        <dbReference type="ARBA" id="ARBA00022771"/>
    </source>
</evidence>
<dbReference type="CDD" id="cd16449">
    <property type="entry name" value="RING-HC"/>
    <property type="match status" value="1"/>
</dbReference>
<dbReference type="EC" id="2.3.2.31" evidence="2"/>
<evidence type="ECO:0000259" key="11">
    <source>
        <dbReference type="PROSITE" id="PS50089"/>
    </source>
</evidence>
<dbReference type="PROSITE" id="PS51873">
    <property type="entry name" value="TRIAD"/>
    <property type="match status" value="1"/>
</dbReference>
<feature type="compositionally biased region" description="Low complexity" evidence="10">
    <location>
        <begin position="166"/>
        <end position="178"/>
    </location>
</feature>
<dbReference type="InterPro" id="IPR044066">
    <property type="entry name" value="TRIAD_supradom"/>
</dbReference>
<evidence type="ECO:0000256" key="5">
    <source>
        <dbReference type="ARBA" id="ARBA00022737"/>
    </source>
</evidence>
<keyword evidence="8 9" id="KW-0862">Zinc</keyword>
<feature type="compositionally biased region" description="Low complexity" evidence="10">
    <location>
        <begin position="305"/>
        <end position="327"/>
    </location>
</feature>
<dbReference type="InterPro" id="IPR002867">
    <property type="entry name" value="IBR_dom"/>
</dbReference>
<feature type="domain" description="RING-type" evidence="13">
    <location>
        <begin position="867"/>
        <end position="1077"/>
    </location>
</feature>
<keyword evidence="6 9" id="KW-0863">Zinc-finger</keyword>
<dbReference type="InterPro" id="IPR031127">
    <property type="entry name" value="E3_UB_ligase_RBR"/>
</dbReference>
<dbReference type="Proteomes" id="UP001498398">
    <property type="component" value="Unassembled WGS sequence"/>
</dbReference>
<dbReference type="InterPro" id="IPR017907">
    <property type="entry name" value="Znf_RING_CS"/>
</dbReference>
<dbReference type="Gene3D" id="3.30.40.10">
    <property type="entry name" value="Zinc/RING finger domain, C3HC4 (zinc finger)"/>
    <property type="match status" value="1"/>
</dbReference>
<dbReference type="CDD" id="cd22585">
    <property type="entry name" value="Rcat_RBR_DEAH12-like"/>
    <property type="match status" value="1"/>
</dbReference>
<evidence type="ECO:0000256" key="3">
    <source>
        <dbReference type="ARBA" id="ARBA00022679"/>
    </source>
</evidence>
<feature type="compositionally biased region" description="Low complexity" evidence="10">
    <location>
        <begin position="124"/>
        <end position="147"/>
    </location>
</feature>
<feature type="domain" description="RING-type" evidence="11">
    <location>
        <begin position="871"/>
        <end position="912"/>
    </location>
</feature>
<evidence type="ECO:0000259" key="12">
    <source>
        <dbReference type="PROSITE" id="PS50103"/>
    </source>
</evidence>
<dbReference type="SUPFAM" id="SSF54928">
    <property type="entry name" value="RNA-binding domain, RBD"/>
    <property type="match status" value="1"/>
</dbReference>
<keyword evidence="15" id="KW-1185">Reference proteome</keyword>
<proteinExistence type="predicted"/>
<protein>
    <recommendedName>
        <fullName evidence="2">RBR-type E3 ubiquitin transferase</fullName>
        <ecNumber evidence="2">2.3.2.31</ecNumber>
    </recommendedName>
</protein>
<feature type="region of interest" description="Disordered" evidence="10">
    <location>
        <begin position="1"/>
        <end position="36"/>
    </location>
</feature>
<dbReference type="InterPro" id="IPR035979">
    <property type="entry name" value="RBD_domain_sf"/>
</dbReference>
<keyword evidence="4 9" id="KW-0479">Metal-binding</keyword>
<evidence type="ECO:0000256" key="9">
    <source>
        <dbReference type="PROSITE-ProRule" id="PRU00723"/>
    </source>
</evidence>
<dbReference type="PANTHER" id="PTHR11685">
    <property type="entry name" value="RBR FAMILY RING FINGER AND IBR DOMAIN-CONTAINING"/>
    <property type="match status" value="1"/>
</dbReference>
<dbReference type="InterPro" id="IPR000571">
    <property type="entry name" value="Znf_CCCH"/>
</dbReference>
<keyword evidence="7" id="KW-0833">Ubl conjugation pathway</keyword>